<dbReference type="PROSITE" id="PS51328">
    <property type="entry name" value="L_LECTIN_LIKE"/>
    <property type="match status" value="1"/>
</dbReference>
<dbReference type="InterPro" id="IPR051136">
    <property type="entry name" value="Intracellular_Lectin-GPT"/>
</dbReference>
<dbReference type="GO" id="GO:0005793">
    <property type="term" value="C:endoplasmic reticulum-Golgi intermediate compartment"/>
    <property type="evidence" value="ECO:0007669"/>
    <property type="project" value="TreeGrafter"/>
</dbReference>
<keyword evidence="3 7" id="KW-0732">Signal</keyword>
<feature type="signal peptide" evidence="7">
    <location>
        <begin position="1"/>
        <end position="19"/>
    </location>
</feature>
<dbReference type="HOGENOM" id="CLU_050572_0_0_1"/>
<dbReference type="PANTHER" id="PTHR12223:SF28">
    <property type="entry name" value="LECTIN, MANNOSE BINDING 1 LIKE"/>
    <property type="match status" value="1"/>
</dbReference>
<keyword evidence="10" id="KW-1185">Reference proteome</keyword>
<feature type="chain" id="PRO_5003660193" description="L-type lectin-like domain-containing protein" evidence="7">
    <location>
        <begin position="20"/>
        <end position="445"/>
    </location>
</feature>
<dbReference type="InterPro" id="IPR035661">
    <property type="entry name" value="EMP46/EMP47_N"/>
</dbReference>
<dbReference type="GO" id="GO:0000139">
    <property type="term" value="C:Golgi membrane"/>
    <property type="evidence" value="ECO:0007669"/>
    <property type="project" value="EnsemblFungi"/>
</dbReference>
<evidence type="ECO:0000256" key="3">
    <source>
        <dbReference type="ARBA" id="ARBA00022729"/>
    </source>
</evidence>
<dbReference type="OMA" id="VMAYYTF"/>
<sequence length="445" mass="50103">MLLTQIAAASLAILHISQGHPDIQHESSEVPLKDFSLDNLLSSSSISSKWKLGQDARYNEGRIVLTPKKNSLGSLWLTEDVPMNKNAFTLEWTFRSVGYSGPTSGGLSFWILDSAAPIDLKDQSLFNGPSKYDGLQLLVDNSSPVGPTLRGSLNDGSETFNKQNIYDKTFASCLIGYQDSSVPSTLRLTYDRNADNLLKLQVDNKVCFQTRKIKLSPSNANLYRFGVSADNSNTAESFEILKMKLYDFVTEDSLIPNVKEMAQPKLLTKIIDKASGKEKIVDKEIYDSENSEITNYELYRKLDKVEGKLLANDISILEKKLSNILEAQQEMRKYVEHLEKALNVLTTNTINNNGNDNKDGEAKIVNDNSNYEDFLAMNTKLEQMLNEQQKIRETTSKQNHMPPGPQVEDVLNKLALWLSPLVIIILVMAYYTFKIRQEIVKTKLL</sequence>
<evidence type="ECO:0000256" key="1">
    <source>
        <dbReference type="ARBA" id="ARBA00004479"/>
    </source>
</evidence>
<dbReference type="InterPro" id="IPR005052">
    <property type="entry name" value="Lectin_leg"/>
</dbReference>
<dbReference type="InterPro" id="IPR013320">
    <property type="entry name" value="ConA-like_dom_sf"/>
</dbReference>
<dbReference type="OrthoDB" id="10265193at2759"/>
<accession>I2H2Y3</accession>
<dbReference type="PANTHER" id="PTHR12223">
    <property type="entry name" value="VESICULAR MANNOSE-BINDING LECTIN"/>
    <property type="match status" value="1"/>
</dbReference>
<gene>
    <name evidence="9" type="primary">TBLA0D02310</name>
    <name evidence="9" type="ORF">TBLA_0D02310</name>
</gene>
<evidence type="ECO:0000259" key="8">
    <source>
        <dbReference type="PROSITE" id="PS51328"/>
    </source>
</evidence>
<dbReference type="CDD" id="cd06903">
    <property type="entry name" value="lectin_EMP46_EMP47"/>
    <property type="match status" value="1"/>
</dbReference>
<evidence type="ECO:0000256" key="4">
    <source>
        <dbReference type="ARBA" id="ARBA00022989"/>
    </source>
</evidence>
<evidence type="ECO:0000256" key="7">
    <source>
        <dbReference type="SAM" id="SignalP"/>
    </source>
</evidence>
<dbReference type="Proteomes" id="UP000002866">
    <property type="component" value="Chromosome 4"/>
</dbReference>
<dbReference type="KEGG" id="tbl:TBLA_0D02310"/>
<dbReference type="Pfam" id="PF03388">
    <property type="entry name" value="Lectin_leg-like"/>
    <property type="match status" value="1"/>
</dbReference>
<dbReference type="GO" id="GO:0097367">
    <property type="term" value="F:carbohydrate derivative binding"/>
    <property type="evidence" value="ECO:0007669"/>
    <property type="project" value="EnsemblFungi"/>
</dbReference>
<dbReference type="InParanoid" id="I2H2Y3"/>
<dbReference type="GO" id="GO:0030134">
    <property type="term" value="C:COPII-coated ER to Golgi transport vesicle"/>
    <property type="evidence" value="ECO:0007669"/>
    <property type="project" value="EnsemblFungi"/>
</dbReference>
<evidence type="ECO:0000313" key="10">
    <source>
        <dbReference type="Proteomes" id="UP000002866"/>
    </source>
</evidence>
<keyword evidence="4 6" id="KW-1133">Transmembrane helix</keyword>
<protein>
    <recommendedName>
        <fullName evidence="8">L-type lectin-like domain-containing protein</fullName>
    </recommendedName>
</protein>
<evidence type="ECO:0000256" key="2">
    <source>
        <dbReference type="ARBA" id="ARBA00022692"/>
    </source>
</evidence>
<dbReference type="STRING" id="1071380.I2H2Y3"/>
<keyword evidence="2 6" id="KW-0812">Transmembrane</keyword>
<dbReference type="GO" id="GO:0006888">
    <property type="term" value="P:endoplasmic reticulum to Golgi vesicle-mediated transport"/>
    <property type="evidence" value="ECO:0007669"/>
    <property type="project" value="EnsemblFungi"/>
</dbReference>
<organism evidence="9 10">
    <name type="scientific">Henningerozyma blattae (strain ATCC 34711 / CBS 6284 / DSM 70876 / NBRC 10599 / NRRL Y-10934 / UCD 77-7)</name>
    <name type="common">Yeast</name>
    <name type="synonym">Tetrapisispora blattae</name>
    <dbReference type="NCBI Taxonomy" id="1071380"/>
    <lineage>
        <taxon>Eukaryota</taxon>
        <taxon>Fungi</taxon>
        <taxon>Dikarya</taxon>
        <taxon>Ascomycota</taxon>
        <taxon>Saccharomycotina</taxon>
        <taxon>Saccharomycetes</taxon>
        <taxon>Saccharomycetales</taxon>
        <taxon>Saccharomycetaceae</taxon>
        <taxon>Henningerozyma</taxon>
    </lineage>
</organism>
<dbReference type="EMBL" id="HE806319">
    <property type="protein sequence ID" value="CCH60735.1"/>
    <property type="molecule type" value="Genomic_DNA"/>
</dbReference>
<feature type="transmembrane region" description="Helical" evidence="6">
    <location>
        <begin position="414"/>
        <end position="433"/>
    </location>
</feature>
<dbReference type="eggNOG" id="ENOG502QR1C">
    <property type="taxonomic scope" value="Eukaryota"/>
</dbReference>
<dbReference type="GeneID" id="14495771"/>
<dbReference type="RefSeq" id="XP_004180254.1">
    <property type="nucleotide sequence ID" value="XM_004180206.1"/>
</dbReference>
<dbReference type="GO" id="GO:0005537">
    <property type="term" value="F:D-mannose binding"/>
    <property type="evidence" value="ECO:0007669"/>
    <property type="project" value="TreeGrafter"/>
</dbReference>
<keyword evidence="5 6" id="KW-0472">Membrane</keyword>
<dbReference type="Gene3D" id="2.60.120.200">
    <property type="match status" value="1"/>
</dbReference>
<feature type="domain" description="L-type lectin-like" evidence="8">
    <location>
        <begin position="27"/>
        <end position="248"/>
    </location>
</feature>
<dbReference type="FunCoup" id="I2H2Y3">
    <property type="interactions" value="167"/>
</dbReference>
<dbReference type="SUPFAM" id="SSF49899">
    <property type="entry name" value="Concanavalin A-like lectins/glucanases"/>
    <property type="match status" value="1"/>
</dbReference>
<name>I2H2Y3_HENB6</name>
<evidence type="ECO:0000256" key="5">
    <source>
        <dbReference type="ARBA" id="ARBA00023136"/>
    </source>
</evidence>
<dbReference type="AlphaFoldDB" id="I2H2Y3"/>
<evidence type="ECO:0000256" key="6">
    <source>
        <dbReference type="SAM" id="Phobius"/>
    </source>
</evidence>
<evidence type="ECO:0000313" key="9">
    <source>
        <dbReference type="EMBL" id="CCH60735.1"/>
    </source>
</evidence>
<reference evidence="9 10" key="1">
    <citation type="journal article" date="2011" name="Proc. Natl. Acad. Sci. U.S.A.">
        <title>Evolutionary erosion of yeast sex chromosomes by mating-type switching accidents.</title>
        <authorList>
            <person name="Gordon J.L."/>
            <person name="Armisen D."/>
            <person name="Proux-Wera E."/>
            <person name="Oheigeartaigh S.S."/>
            <person name="Byrne K.P."/>
            <person name="Wolfe K.H."/>
        </authorList>
    </citation>
    <scope>NUCLEOTIDE SEQUENCE [LARGE SCALE GENOMIC DNA]</scope>
    <source>
        <strain evidence="10">ATCC 34711 / CBS 6284 / DSM 70876 / NBRC 10599 / NRRL Y-10934 / UCD 77-7</strain>
    </source>
</reference>
<comment type="subcellular location">
    <subcellularLocation>
        <location evidence="1">Membrane</location>
        <topology evidence="1">Single-pass type I membrane protein</topology>
    </subcellularLocation>
</comment>
<proteinExistence type="predicted"/>
<dbReference type="GO" id="GO:0005789">
    <property type="term" value="C:endoplasmic reticulum membrane"/>
    <property type="evidence" value="ECO:0007669"/>
    <property type="project" value="EnsemblFungi"/>
</dbReference>